<dbReference type="Proteomes" id="UP000435036">
    <property type="component" value="Unassembled WGS sequence"/>
</dbReference>
<evidence type="ECO:0000313" key="2">
    <source>
        <dbReference type="Proteomes" id="UP000435036"/>
    </source>
</evidence>
<sequence>MNNFKAVLFDLDGTLIDSEHFYFSNWAPILSEDYGLTINFEDWISHFAGHTLAHNVAMLNRDFKLKVDEEDMWFATRSRYAKADMRTIRLMPHAQELLEVVKSKELTIGLVTSSYKTTVDTVLGEHKLLDYFSFFVTRESVENPKPHPEPYLLAHKNLELAKADILVVEDTSTGCTAAKEAGLFCAAVSKQAVERERLNHADVLTTNLKELENILFSAS</sequence>
<dbReference type="AlphaFoldDB" id="A0A6N8KY07"/>
<keyword evidence="1" id="KW-0378">Hydrolase</keyword>
<dbReference type="OrthoDB" id="9797743at2"/>
<dbReference type="InterPro" id="IPR051806">
    <property type="entry name" value="HAD-like_SPP"/>
</dbReference>
<dbReference type="PANTHER" id="PTHR43481:SF4">
    <property type="entry name" value="GLYCEROL-1-PHOSPHATE PHOSPHOHYDROLASE 1-RELATED"/>
    <property type="match status" value="1"/>
</dbReference>
<reference evidence="1 2" key="1">
    <citation type="submission" date="2019-12" db="EMBL/GenBank/DDBJ databases">
        <authorList>
            <person name="Dong K."/>
        </authorList>
    </citation>
    <scope>NUCLEOTIDE SEQUENCE [LARGE SCALE GENOMIC DNA]</scope>
    <source>
        <strain evidence="1 2">JCM 31225</strain>
    </source>
</reference>
<dbReference type="GO" id="GO:0050308">
    <property type="term" value="F:sugar-phosphatase activity"/>
    <property type="evidence" value="ECO:0007669"/>
    <property type="project" value="TreeGrafter"/>
</dbReference>
<dbReference type="NCBIfam" id="TIGR01509">
    <property type="entry name" value="HAD-SF-IA-v3"/>
    <property type="match status" value="1"/>
</dbReference>
<dbReference type="SFLD" id="SFLDG01135">
    <property type="entry name" value="C1.5.6:_HAD__Beta-PGM__Phospha"/>
    <property type="match status" value="1"/>
</dbReference>
<dbReference type="InterPro" id="IPR041492">
    <property type="entry name" value="HAD_2"/>
</dbReference>
<dbReference type="RefSeq" id="WP_160369070.1">
    <property type="nucleotide sequence ID" value="NZ_WSQA01000006.1"/>
</dbReference>
<dbReference type="Gene3D" id="3.40.50.1000">
    <property type="entry name" value="HAD superfamily/HAD-like"/>
    <property type="match status" value="1"/>
</dbReference>
<dbReference type="SUPFAM" id="SSF56784">
    <property type="entry name" value="HAD-like"/>
    <property type="match status" value="1"/>
</dbReference>
<dbReference type="InterPro" id="IPR036412">
    <property type="entry name" value="HAD-like_sf"/>
</dbReference>
<dbReference type="CDD" id="cd07505">
    <property type="entry name" value="HAD_BPGM-like"/>
    <property type="match status" value="1"/>
</dbReference>
<dbReference type="InterPro" id="IPR023214">
    <property type="entry name" value="HAD_sf"/>
</dbReference>
<gene>
    <name evidence="1" type="ORF">GQF63_09905</name>
</gene>
<dbReference type="SFLD" id="SFLDG01129">
    <property type="entry name" value="C1.5:_HAD__Beta-PGM__Phosphata"/>
    <property type="match status" value="1"/>
</dbReference>
<comment type="caution">
    <text evidence="1">The sequence shown here is derived from an EMBL/GenBank/DDBJ whole genome shotgun (WGS) entry which is preliminary data.</text>
</comment>
<accession>A0A6N8KY07</accession>
<name>A0A6N8KY07_9SPHI</name>
<dbReference type="EMBL" id="WSQA01000006">
    <property type="protein sequence ID" value="MVZ62335.1"/>
    <property type="molecule type" value="Genomic_DNA"/>
</dbReference>
<dbReference type="Pfam" id="PF13419">
    <property type="entry name" value="HAD_2"/>
    <property type="match status" value="1"/>
</dbReference>
<dbReference type="SFLD" id="SFLDS00003">
    <property type="entry name" value="Haloacid_Dehalogenase"/>
    <property type="match status" value="1"/>
</dbReference>
<dbReference type="PANTHER" id="PTHR43481">
    <property type="entry name" value="FRUCTOSE-1-PHOSPHATE PHOSPHATASE"/>
    <property type="match status" value="1"/>
</dbReference>
<dbReference type="InterPro" id="IPR023198">
    <property type="entry name" value="PGP-like_dom2"/>
</dbReference>
<dbReference type="Gene3D" id="1.10.150.240">
    <property type="entry name" value="Putative phosphatase, domain 2"/>
    <property type="match status" value="1"/>
</dbReference>
<evidence type="ECO:0000313" key="1">
    <source>
        <dbReference type="EMBL" id="MVZ62335.1"/>
    </source>
</evidence>
<organism evidence="1 2">
    <name type="scientific">Sphingobacterium humi</name>
    <dbReference type="NCBI Taxonomy" id="1796905"/>
    <lineage>
        <taxon>Bacteria</taxon>
        <taxon>Pseudomonadati</taxon>
        <taxon>Bacteroidota</taxon>
        <taxon>Sphingobacteriia</taxon>
        <taxon>Sphingobacteriales</taxon>
        <taxon>Sphingobacteriaceae</taxon>
        <taxon>Sphingobacterium</taxon>
    </lineage>
</organism>
<proteinExistence type="predicted"/>
<dbReference type="InterPro" id="IPR006439">
    <property type="entry name" value="HAD-SF_hydro_IA"/>
</dbReference>
<protein>
    <submittedName>
        <fullName evidence="1">HAD-IA family hydrolase</fullName>
    </submittedName>
</protein>
<keyword evidence="2" id="KW-1185">Reference proteome</keyword>